<dbReference type="InterPro" id="IPR018303">
    <property type="entry name" value="ATPase_P-typ_P_site"/>
</dbReference>
<feature type="binding site" evidence="14">
    <location>
        <position position="456"/>
    </location>
    <ligand>
        <name>ATP</name>
        <dbReference type="ChEBI" id="CHEBI:30616"/>
    </ligand>
</feature>
<dbReference type="GO" id="GO:0032456">
    <property type="term" value="P:endocytic recycling"/>
    <property type="evidence" value="ECO:0007669"/>
    <property type="project" value="TreeGrafter"/>
</dbReference>
<dbReference type="InterPro" id="IPR032630">
    <property type="entry name" value="P_typ_ATPase_c"/>
</dbReference>
<feature type="binding site" evidence="14">
    <location>
        <position position="455"/>
    </location>
    <ligand>
        <name>ATP</name>
        <dbReference type="ChEBI" id="CHEBI:30616"/>
    </ligand>
</feature>
<feature type="transmembrane region" description="Helical" evidence="16">
    <location>
        <begin position="1207"/>
        <end position="1232"/>
    </location>
</feature>
<evidence type="ECO:0000256" key="6">
    <source>
        <dbReference type="ARBA" id="ARBA00022840"/>
    </source>
</evidence>
<comment type="catalytic activity">
    <reaction evidence="11 16">
        <text>ATP + H2O + phospholipidSide 1 = ADP + phosphate + phospholipidSide 2.</text>
        <dbReference type="EC" id="7.6.2.1"/>
    </reaction>
</comment>
<dbReference type="Pfam" id="PF16212">
    <property type="entry name" value="PhoLip_ATPase_C"/>
    <property type="match status" value="1"/>
</dbReference>
<feature type="binding site" evidence="14">
    <location>
        <position position="658"/>
    </location>
    <ligand>
        <name>ATP</name>
        <dbReference type="ChEBI" id="CHEBI:30616"/>
    </ligand>
</feature>
<dbReference type="InterPro" id="IPR032631">
    <property type="entry name" value="P-type_ATPase_N"/>
</dbReference>
<feature type="coiled-coil region" evidence="17">
    <location>
        <begin position="671"/>
        <end position="698"/>
    </location>
</feature>
<evidence type="ECO:0000259" key="20">
    <source>
        <dbReference type="Pfam" id="PF16212"/>
    </source>
</evidence>
<dbReference type="GO" id="GO:0045332">
    <property type="term" value="P:phospholipid translocation"/>
    <property type="evidence" value="ECO:0007669"/>
    <property type="project" value="TreeGrafter"/>
</dbReference>
<dbReference type="Gene3D" id="2.70.150.10">
    <property type="entry name" value="Calcium-transporting ATPase, cytoplasmic transduction domain A"/>
    <property type="match status" value="1"/>
</dbReference>
<keyword evidence="17" id="KW-0175">Coiled coil</keyword>
<dbReference type="InterPro" id="IPR023214">
    <property type="entry name" value="HAD_sf"/>
</dbReference>
<dbReference type="InterPro" id="IPR023298">
    <property type="entry name" value="ATPase_P-typ_TM_dom_sf"/>
</dbReference>
<dbReference type="SFLD" id="SFLDF00027">
    <property type="entry name" value="p-type_atpase"/>
    <property type="match status" value="1"/>
</dbReference>
<evidence type="ECO:0000313" key="22">
    <source>
        <dbReference type="Proteomes" id="UP001321749"/>
    </source>
</evidence>
<evidence type="ECO:0000256" key="8">
    <source>
        <dbReference type="ARBA" id="ARBA00022967"/>
    </source>
</evidence>
<feature type="binding site" evidence="14">
    <location>
        <position position="1007"/>
    </location>
    <ligand>
        <name>ATP</name>
        <dbReference type="ChEBI" id="CHEBI:30616"/>
    </ligand>
</feature>
<dbReference type="Gene3D" id="3.40.50.1000">
    <property type="entry name" value="HAD superfamily/HAD-like"/>
    <property type="match status" value="1"/>
</dbReference>
<comment type="cofactor">
    <cofactor evidence="15">
        <name>Mg(2+)</name>
        <dbReference type="ChEBI" id="CHEBI:18420"/>
    </cofactor>
</comment>
<dbReference type="EMBL" id="MU864954">
    <property type="protein sequence ID" value="KAK4463940.1"/>
    <property type="molecule type" value="Genomic_DNA"/>
</dbReference>
<dbReference type="GO" id="GO:0005524">
    <property type="term" value="F:ATP binding"/>
    <property type="evidence" value="ECO:0007669"/>
    <property type="project" value="UniProtKB-UniRule"/>
</dbReference>
<feature type="active site" description="4-aspartylphosphate intermediate" evidence="13">
    <location>
        <position position="455"/>
    </location>
</feature>
<feature type="binding site" evidence="14">
    <location>
        <position position="982"/>
    </location>
    <ligand>
        <name>ATP</name>
        <dbReference type="ChEBI" id="CHEBI:30616"/>
    </ligand>
</feature>
<dbReference type="SUPFAM" id="SSF81660">
    <property type="entry name" value="Metal cation-transporting ATPase, ATP-binding domain N"/>
    <property type="match status" value="1"/>
</dbReference>
<evidence type="ECO:0000256" key="12">
    <source>
        <dbReference type="ARBA" id="ARBA00049128"/>
    </source>
</evidence>
<evidence type="ECO:0000256" key="17">
    <source>
        <dbReference type="SAM" id="Coils"/>
    </source>
</evidence>
<evidence type="ECO:0000256" key="9">
    <source>
        <dbReference type="ARBA" id="ARBA00022989"/>
    </source>
</evidence>
<dbReference type="InterPro" id="IPR008250">
    <property type="entry name" value="ATPase_P-typ_transduc_dom_A_sf"/>
</dbReference>
<keyword evidence="3 16" id="KW-0812">Transmembrane</keyword>
<dbReference type="Gene3D" id="3.40.1110.10">
    <property type="entry name" value="Calcium-transporting ATPase, cytoplasmic domain N"/>
    <property type="match status" value="1"/>
</dbReference>
<keyword evidence="9 16" id="KW-1133">Transmembrane helix</keyword>
<keyword evidence="5 14" id="KW-0547">Nucleotide-binding</keyword>
<feature type="transmembrane region" description="Helical" evidence="16">
    <location>
        <begin position="1143"/>
        <end position="1165"/>
    </location>
</feature>
<dbReference type="InterPro" id="IPR044492">
    <property type="entry name" value="P_typ_ATPase_HD_dom"/>
</dbReference>
<reference evidence="21" key="2">
    <citation type="submission" date="2023-06" db="EMBL/GenBank/DDBJ databases">
        <authorList>
            <consortium name="Lawrence Berkeley National Laboratory"/>
            <person name="Mondo S.J."/>
            <person name="Hensen N."/>
            <person name="Bonometti L."/>
            <person name="Westerberg I."/>
            <person name="Brannstrom I.O."/>
            <person name="Guillou S."/>
            <person name="Cros-Aarteil S."/>
            <person name="Calhoun S."/>
            <person name="Haridas S."/>
            <person name="Kuo A."/>
            <person name="Pangilinan J."/>
            <person name="Riley R."/>
            <person name="Labutti K."/>
            <person name="Andreopoulos B."/>
            <person name="Lipzen A."/>
            <person name="Chen C."/>
            <person name="Yanf M."/>
            <person name="Daum C."/>
            <person name="Ng V."/>
            <person name="Clum A."/>
            <person name="Steindorff A."/>
            <person name="Ohm R."/>
            <person name="Martin F."/>
            <person name="Silar P."/>
            <person name="Natvig D."/>
            <person name="Lalanne C."/>
            <person name="Gautier V."/>
            <person name="Ament-Velasquez S.L."/>
            <person name="Kruys A."/>
            <person name="Hutchinson M.I."/>
            <person name="Powell A.J."/>
            <person name="Barry K."/>
            <person name="Miller A.N."/>
            <person name="Grigoriev I.V."/>
            <person name="Debuchy R."/>
            <person name="Gladieux P."/>
            <person name="Thoren M.H."/>
            <person name="Johannesson H."/>
        </authorList>
    </citation>
    <scope>NUCLEOTIDE SEQUENCE</scope>
    <source>
        <strain evidence="21">PSN324</strain>
    </source>
</reference>
<comment type="caution">
    <text evidence="21">The sequence shown here is derived from an EMBL/GenBank/DDBJ whole genome shotgun (WGS) entry which is preliminary data.</text>
</comment>
<dbReference type="PANTHER" id="PTHR24092:SF174">
    <property type="entry name" value="PHOSPHOLIPID-TRANSPORTING ATPASE DNF3-RELATED"/>
    <property type="match status" value="1"/>
</dbReference>
<feature type="domain" description="P-type ATPase N-terminal" evidence="19">
    <location>
        <begin position="62"/>
        <end position="120"/>
    </location>
</feature>
<evidence type="ECO:0000256" key="13">
    <source>
        <dbReference type="PIRSR" id="PIRSR606539-1"/>
    </source>
</evidence>
<organism evidence="21 22">
    <name type="scientific">Cladorrhinum samala</name>
    <dbReference type="NCBI Taxonomy" id="585594"/>
    <lineage>
        <taxon>Eukaryota</taxon>
        <taxon>Fungi</taxon>
        <taxon>Dikarya</taxon>
        <taxon>Ascomycota</taxon>
        <taxon>Pezizomycotina</taxon>
        <taxon>Sordariomycetes</taxon>
        <taxon>Sordariomycetidae</taxon>
        <taxon>Sordariales</taxon>
        <taxon>Podosporaceae</taxon>
        <taxon>Cladorrhinum</taxon>
    </lineage>
</organism>
<accession>A0AAV9HUV0</accession>
<feature type="transmembrane region" description="Helical" evidence="16">
    <location>
        <begin position="346"/>
        <end position="368"/>
    </location>
</feature>
<keyword evidence="6 14" id="KW-0067">ATP-binding</keyword>
<dbReference type="GO" id="GO:0140326">
    <property type="term" value="F:ATPase-coupled intramembrane lipid transporter activity"/>
    <property type="evidence" value="ECO:0007669"/>
    <property type="project" value="UniProtKB-EC"/>
</dbReference>
<dbReference type="NCBIfam" id="TIGR01494">
    <property type="entry name" value="ATPase_P-type"/>
    <property type="match status" value="1"/>
</dbReference>
<proteinExistence type="inferred from homology"/>
<dbReference type="GO" id="GO:0006892">
    <property type="term" value="P:post-Golgi vesicle-mediated transport"/>
    <property type="evidence" value="ECO:0007669"/>
    <property type="project" value="TreeGrafter"/>
</dbReference>
<dbReference type="PRINTS" id="PR00119">
    <property type="entry name" value="CATATPASE"/>
</dbReference>
<evidence type="ECO:0000256" key="14">
    <source>
        <dbReference type="PIRSR" id="PIRSR606539-2"/>
    </source>
</evidence>
<feature type="binding site" evidence="14">
    <location>
        <position position="976"/>
    </location>
    <ligand>
        <name>ATP</name>
        <dbReference type="ChEBI" id="CHEBI:30616"/>
    </ligand>
</feature>
<feature type="binding site" evidence="14">
    <location>
        <position position="589"/>
    </location>
    <ligand>
        <name>ATP</name>
        <dbReference type="ChEBI" id="CHEBI:30616"/>
    </ligand>
</feature>
<dbReference type="Proteomes" id="UP001321749">
    <property type="component" value="Unassembled WGS sequence"/>
</dbReference>
<feature type="transmembrane region" description="Helical" evidence="16">
    <location>
        <begin position="1252"/>
        <end position="1272"/>
    </location>
</feature>
<reference evidence="21" key="1">
    <citation type="journal article" date="2023" name="Mol. Phylogenet. Evol.">
        <title>Genome-scale phylogeny and comparative genomics of the fungal order Sordariales.</title>
        <authorList>
            <person name="Hensen N."/>
            <person name="Bonometti L."/>
            <person name="Westerberg I."/>
            <person name="Brannstrom I.O."/>
            <person name="Guillou S."/>
            <person name="Cros-Aarteil S."/>
            <person name="Calhoun S."/>
            <person name="Haridas S."/>
            <person name="Kuo A."/>
            <person name="Mondo S."/>
            <person name="Pangilinan J."/>
            <person name="Riley R."/>
            <person name="LaButti K."/>
            <person name="Andreopoulos B."/>
            <person name="Lipzen A."/>
            <person name="Chen C."/>
            <person name="Yan M."/>
            <person name="Daum C."/>
            <person name="Ng V."/>
            <person name="Clum A."/>
            <person name="Steindorff A."/>
            <person name="Ohm R.A."/>
            <person name="Martin F."/>
            <person name="Silar P."/>
            <person name="Natvig D.O."/>
            <person name="Lalanne C."/>
            <person name="Gautier V."/>
            <person name="Ament-Velasquez S.L."/>
            <person name="Kruys A."/>
            <person name="Hutchinson M.I."/>
            <person name="Powell A.J."/>
            <person name="Barry K."/>
            <person name="Miller A.N."/>
            <person name="Grigoriev I.V."/>
            <person name="Debuchy R."/>
            <person name="Gladieux P."/>
            <person name="Hiltunen Thoren M."/>
            <person name="Johannesson H."/>
        </authorList>
    </citation>
    <scope>NUCLEOTIDE SEQUENCE</scope>
    <source>
        <strain evidence="21">PSN324</strain>
    </source>
</reference>
<dbReference type="SUPFAM" id="SSF56784">
    <property type="entry name" value="HAD-like"/>
    <property type="match status" value="1"/>
</dbReference>
<evidence type="ECO:0000256" key="11">
    <source>
        <dbReference type="ARBA" id="ARBA00034036"/>
    </source>
</evidence>
<evidence type="ECO:0000256" key="15">
    <source>
        <dbReference type="PIRSR" id="PIRSR606539-3"/>
    </source>
</evidence>
<evidence type="ECO:0000313" key="21">
    <source>
        <dbReference type="EMBL" id="KAK4463940.1"/>
    </source>
</evidence>
<feature type="binding site" evidence="15">
    <location>
        <position position="1003"/>
    </location>
    <ligand>
        <name>Mg(2+)</name>
        <dbReference type="ChEBI" id="CHEBI:18420"/>
    </ligand>
</feature>
<evidence type="ECO:0000259" key="19">
    <source>
        <dbReference type="Pfam" id="PF16209"/>
    </source>
</evidence>
<dbReference type="SFLD" id="SFLDG00002">
    <property type="entry name" value="C1.7:_P-type_atpase_like"/>
    <property type="match status" value="1"/>
</dbReference>
<feature type="binding site" evidence="14">
    <location>
        <position position="808"/>
    </location>
    <ligand>
        <name>ATP</name>
        <dbReference type="ChEBI" id="CHEBI:30616"/>
    </ligand>
</feature>
<dbReference type="GO" id="GO:0005802">
    <property type="term" value="C:trans-Golgi network"/>
    <property type="evidence" value="ECO:0007669"/>
    <property type="project" value="TreeGrafter"/>
</dbReference>
<feature type="binding site" evidence="14">
    <location>
        <position position="890"/>
    </location>
    <ligand>
        <name>ATP</name>
        <dbReference type="ChEBI" id="CHEBI:30616"/>
    </ligand>
</feature>
<feature type="binding site" evidence="14">
    <location>
        <position position="635"/>
    </location>
    <ligand>
        <name>ATP</name>
        <dbReference type="ChEBI" id="CHEBI:30616"/>
    </ligand>
</feature>
<dbReference type="GO" id="GO:0005886">
    <property type="term" value="C:plasma membrane"/>
    <property type="evidence" value="ECO:0007669"/>
    <property type="project" value="TreeGrafter"/>
</dbReference>
<dbReference type="PROSITE" id="PS00154">
    <property type="entry name" value="ATPASE_E1_E2"/>
    <property type="match status" value="1"/>
</dbReference>
<evidence type="ECO:0000256" key="5">
    <source>
        <dbReference type="ARBA" id="ARBA00022741"/>
    </source>
</evidence>
<feature type="binding site" evidence="14">
    <location>
        <position position="889"/>
    </location>
    <ligand>
        <name>ATP</name>
        <dbReference type="ChEBI" id="CHEBI:30616"/>
    </ligand>
</feature>
<dbReference type="EC" id="7.6.2.1" evidence="16"/>
<evidence type="ECO:0000256" key="4">
    <source>
        <dbReference type="ARBA" id="ARBA00022723"/>
    </source>
</evidence>
<feature type="domain" description="P-type ATPase C-terminal" evidence="20">
    <location>
        <begin position="1029"/>
        <end position="1279"/>
    </location>
</feature>
<dbReference type="InterPro" id="IPR006539">
    <property type="entry name" value="P-type_ATPase_IV"/>
</dbReference>
<feature type="binding site" evidence="15">
    <location>
        <position position="1007"/>
    </location>
    <ligand>
        <name>Mg(2+)</name>
        <dbReference type="ChEBI" id="CHEBI:18420"/>
    </ligand>
</feature>
<dbReference type="InterPro" id="IPR023299">
    <property type="entry name" value="ATPase_P-typ_cyto_dom_N"/>
</dbReference>
<keyword evidence="22" id="KW-1185">Reference proteome</keyword>
<sequence>MTDVTTLPAGRLGRRDFRTTARQWYQWIVVENILSRGVLPASADGRHIPLKTHHDEPLIDERRHYAYVPNTIRTSRYTVYDFLPKQLIFQFTRLANFYFLCVAIPQMIPGISTTGSYTTIAPLLLFVSFTIAKEGWDDYKRHRLDNVENARPASVLGPAGEADTDGAAGAGQGVAAGLDGIATSEACLAWRESNWRSLKVGDIIRLTRDEDVPADIVLLRAQGPTEEDLAYVETMALDGETNLKVKQVAVALKDYDSIEAMASHNPEFIVEDPNPDLYRFDGRIVVNGQVLPLTADEVIYRGCTIRNTTSAVGMVIYSGEETKMRMNANRHPKAKRPAVEGVINKIVLTLVVVVVALVAGQSGGYAIFQRTHERKADYLTGLQVRWSYIILGFIILFNNIIPLALYVSLEIVKLGQMFFLESDIEMYDETSDTAAKCNTTTILEDLGCVEYVFSDKTGTLTENVMKFRKLSVAGFAWLHEMDLEAEDEKEEKGKGVVASGALSRTSTRESNKAPSLVRYPSSRWKSTGRPDRAQPGYTTADMLEYIRTTPDSAFSKRAVEYLLGLALCHTCLPEEKDGDIDFQAASPDELALVRAAQELGFLVIKRATQSITLRLFDGQGGYTESTYQILDVIEFNSRRKRMSIVLRCPDGRIWLLTKGADSVILPRLKLADLASEKAEKLRKSLEIERETLRRSESMEPRNSFGGRPSLNIRRSIHLARHNSTKSPSTRVSFDLDTLEGITTSARSRPQLGRTVSFNVTPAEGSTTPIASPSENIPPSFPTSLVSDEATVITATLRHLNDFSTEGLRTLLFAHRFLTESEYSTFKSLYQTASTSLTDRESLLESAIDTIETSLCLLGASGIEDKLQLGVPETISRLRRANIKIWMLTGDKRETAVNIAHSARICLPYSTIFTLDGSPGNPPLESQLATISSSLPEAMHSVLVLDGPTLATLQSLPDLFKDFISLSLRIHSVILSRATPLQKSLLVTSTRSASPRSITLSIGDGLNDLSMLSSAHIGIGISGREGLQAARVADYSIAQFRFLARLLLVHGRWNYSRTAKFVLSTFWKEFFFSMPSALYQRYNGYTGTSLYESASLLVSTTVFTSLCVILPGVWEQDLKSETLMAVPELYVYGQRRRGLNMGRFGIWILGAAMEGVGVYFLCWGLYGDLGDAAVKDGGLYALGNLVFSACIMWINMKLWILDTNYKTVFILAAFAIEVAGWWLWQVALAGAYAKGIWLYLVHDGLFKAFGTDPAWWVALFAALGLLASFETAMRSIKRSLVIRGLWRPDKRWLGWSTWKKAFRPSRGWEDGAEEGCIENWDVELWQLMEKDPEVRETLRKMSKLSPED</sequence>
<keyword evidence="7 15" id="KW-0460">Magnesium</keyword>
<dbReference type="InterPro" id="IPR036412">
    <property type="entry name" value="HAD-like_sf"/>
</dbReference>
<feature type="binding site" evidence="14">
    <location>
        <position position="888"/>
    </location>
    <ligand>
        <name>ATP</name>
        <dbReference type="ChEBI" id="CHEBI:30616"/>
    </ligand>
</feature>
<dbReference type="GO" id="GO:0016887">
    <property type="term" value="F:ATP hydrolysis activity"/>
    <property type="evidence" value="ECO:0007669"/>
    <property type="project" value="InterPro"/>
</dbReference>
<dbReference type="SUPFAM" id="SSF81653">
    <property type="entry name" value="Calcium ATPase, transduction domain A"/>
    <property type="match status" value="1"/>
</dbReference>
<feature type="transmembrane region" description="Helical" evidence="16">
    <location>
        <begin position="388"/>
        <end position="409"/>
    </location>
</feature>
<feature type="region of interest" description="Disordered" evidence="18">
    <location>
        <begin position="489"/>
        <end position="533"/>
    </location>
</feature>
<feature type="binding site" evidence="14">
    <location>
        <position position="457"/>
    </location>
    <ligand>
        <name>ATP</name>
        <dbReference type="ChEBI" id="CHEBI:30616"/>
    </ligand>
</feature>
<feature type="transmembrane region" description="Helical" evidence="16">
    <location>
        <begin position="1093"/>
        <end position="1113"/>
    </location>
</feature>
<feature type="binding site" evidence="14">
    <location>
        <position position="1006"/>
    </location>
    <ligand>
        <name>ATP</name>
        <dbReference type="ChEBI" id="CHEBI:30616"/>
    </ligand>
</feature>
<dbReference type="InterPro" id="IPR001757">
    <property type="entry name" value="P_typ_ATPase"/>
</dbReference>
<evidence type="ECO:0000256" key="3">
    <source>
        <dbReference type="ARBA" id="ARBA00022692"/>
    </source>
</evidence>
<evidence type="ECO:0000256" key="10">
    <source>
        <dbReference type="ARBA" id="ARBA00023136"/>
    </source>
</evidence>
<evidence type="ECO:0000256" key="2">
    <source>
        <dbReference type="ARBA" id="ARBA00008109"/>
    </source>
</evidence>
<dbReference type="SUPFAM" id="SSF81665">
    <property type="entry name" value="Calcium ATPase, transmembrane domain M"/>
    <property type="match status" value="1"/>
</dbReference>
<dbReference type="SFLD" id="SFLDS00003">
    <property type="entry name" value="Haloacid_Dehalogenase"/>
    <property type="match status" value="1"/>
</dbReference>
<comment type="subcellular location">
    <subcellularLocation>
        <location evidence="1 16">Membrane</location>
        <topology evidence="1 16">Multi-pass membrane protein</topology>
    </subcellularLocation>
</comment>
<dbReference type="PANTHER" id="PTHR24092">
    <property type="entry name" value="PROBABLE PHOSPHOLIPID-TRANSPORTING ATPASE"/>
    <property type="match status" value="1"/>
</dbReference>
<feature type="transmembrane region" description="Helical" evidence="16">
    <location>
        <begin position="1177"/>
        <end position="1195"/>
    </location>
</feature>
<dbReference type="Pfam" id="PF13246">
    <property type="entry name" value="Cation_ATPase"/>
    <property type="match status" value="1"/>
</dbReference>
<dbReference type="NCBIfam" id="TIGR01652">
    <property type="entry name" value="ATPase-Plipid"/>
    <property type="match status" value="1"/>
</dbReference>
<feature type="binding site" evidence="15">
    <location>
        <position position="457"/>
    </location>
    <ligand>
        <name>Mg(2+)</name>
        <dbReference type="ChEBI" id="CHEBI:18420"/>
    </ligand>
</feature>
<protein>
    <recommendedName>
        <fullName evidence="16">Phospholipid-transporting ATPase</fullName>
        <ecNumber evidence="16">7.6.2.1</ecNumber>
    </recommendedName>
</protein>
<gene>
    <name evidence="21" type="ORF">QBC42DRAFT_221859</name>
</gene>
<keyword evidence="10 16" id="KW-0472">Membrane</keyword>
<evidence type="ECO:0000256" key="16">
    <source>
        <dbReference type="RuleBase" id="RU362033"/>
    </source>
</evidence>
<comment type="catalytic activity">
    <reaction evidence="12">
        <text>a 1,2-diacyl-sn-glycero-3-phosphoethanolamine(out) + ATP + H2O = a 1,2-diacyl-sn-glycero-3-phosphoethanolamine(in) + ADP + phosphate + H(+)</text>
        <dbReference type="Rhea" id="RHEA:66132"/>
        <dbReference type="ChEBI" id="CHEBI:15377"/>
        <dbReference type="ChEBI" id="CHEBI:15378"/>
        <dbReference type="ChEBI" id="CHEBI:30616"/>
        <dbReference type="ChEBI" id="CHEBI:43474"/>
        <dbReference type="ChEBI" id="CHEBI:64612"/>
        <dbReference type="ChEBI" id="CHEBI:456216"/>
    </reaction>
    <physiologicalReaction direction="left-to-right" evidence="12">
        <dbReference type="Rhea" id="RHEA:66133"/>
    </physiologicalReaction>
</comment>
<keyword evidence="8 16" id="KW-1278">Translocase</keyword>
<evidence type="ECO:0000256" key="18">
    <source>
        <dbReference type="SAM" id="MobiDB-lite"/>
    </source>
</evidence>
<dbReference type="GO" id="GO:0000287">
    <property type="term" value="F:magnesium ion binding"/>
    <property type="evidence" value="ECO:0007669"/>
    <property type="project" value="UniProtKB-UniRule"/>
</dbReference>
<dbReference type="Pfam" id="PF16209">
    <property type="entry name" value="PhoLip_ATPase_N"/>
    <property type="match status" value="1"/>
</dbReference>
<keyword evidence="4 15" id="KW-0479">Metal-binding</keyword>
<comment type="similarity">
    <text evidence="2 16">Belongs to the cation transport ATPase (P-type) (TC 3.A.3) family. Type IV subfamily.</text>
</comment>
<evidence type="ECO:0000256" key="7">
    <source>
        <dbReference type="ARBA" id="ARBA00022842"/>
    </source>
</evidence>
<feature type="binding site" evidence="15">
    <location>
        <position position="455"/>
    </location>
    <ligand>
        <name>Mg(2+)</name>
        <dbReference type="ChEBI" id="CHEBI:18420"/>
    </ligand>
</feature>
<name>A0AAV9HUV0_9PEZI</name>
<evidence type="ECO:0000256" key="1">
    <source>
        <dbReference type="ARBA" id="ARBA00004141"/>
    </source>
</evidence>